<sequence length="365" mass="40101">MSSNELHISRANYEAYFLMYVDGELTPAQCDAVEAFAALHPDLQEELDLLLTTRLDAETISFDKSSLMADSMKQNVIDESLLLYIDNELKGEEKKKMEEQLAADANYQYQHNLLLQTKLPAEEISYPNKAELYRKSEGKVRPIIWYRAAAAAFVLMASGYIWYMNQNAVPNGGSFAQEHGKQTTPATPYTNNTNLAKVPATTQGTEAPTEKDHITNTVESVKATDNTIASIAQVTPRTSTQTAADNRTSVTVSDNTANTTVNDVAVVTQPVSTIAKNTDAAIQQQNINTDAVTTTQPTAYNKYTKEVTGDESGLQTVALETENNKRGSVKGFLRKASRFIERRTGVATTNQNDELLIGAVAIKLK</sequence>
<dbReference type="AlphaFoldDB" id="A0A172TVZ9"/>
<protein>
    <submittedName>
        <fullName evidence="2">Uncharacterized protein</fullName>
    </submittedName>
</protein>
<dbReference type="KEGG" id="fla:SY85_12295"/>
<dbReference type="EMBL" id="CP011390">
    <property type="protein sequence ID" value="ANE51166.1"/>
    <property type="molecule type" value="Genomic_DNA"/>
</dbReference>
<evidence type="ECO:0000313" key="3">
    <source>
        <dbReference type="Proteomes" id="UP000077177"/>
    </source>
</evidence>
<dbReference type="Proteomes" id="UP000077177">
    <property type="component" value="Chromosome"/>
</dbReference>
<reference evidence="3" key="1">
    <citation type="submission" date="2015-01" db="EMBL/GenBank/DDBJ databases">
        <title>Flavisolibacter sp./LCS9/ whole genome sequencing.</title>
        <authorList>
            <person name="Kim M.K."/>
            <person name="Srinivasan S."/>
            <person name="Lee J.-J."/>
        </authorList>
    </citation>
    <scope>NUCLEOTIDE SEQUENCE [LARGE SCALE GENOMIC DNA]</scope>
    <source>
        <strain evidence="3">LCS9</strain>
    </source>
</reference>
<keyword evidence="1" id="KW-0472">Membrane</keyword>
<evidence type="ECO:0000313" key="2">
    <source>
        <dbReference type="EMBL" id="ANE51166.1"/>
    </source>
</evidence>
<dbReference type="STRING" id="1492898.SY85_12295"/>
<name>A0A172TVZ9_9BACT</name>
<feature type="transmembrane region" description="Helical" evidence="1">
    <location>
        <begin position="144"/>
        <end position="163"/>
    </location>
</feature>
<reference evidence="2 3" key="2">
    <citation type="journal article" date="2016" name="Int. J. Syst. Evol. Microbiol.">
        <title>Flavisolibacter tropicus sp. nov., isolated from tropical soil.</title>
        <authorList>
            <person name="Lee J.J."/>
            <person name="Kang M.S."/>
            <person name="Kim G.S."/>
            <person name="Lee C.S."/>
            <person name="Lim S."/>
            <person name="Lee J."/>
            <person name="Roh S.H."/>
            <person name="Kang H."/>
            <person name="Ha J.M."/>
            <person name="Bae S."/>
            <person name="Jung H.Y."/>
            <person name="Kim M.K."/>
        </authorList>
    </citation>
    <scope>NUCLEOTIDE SEQUENCE [LARGE SCALE GENOMIC DNA]</scope>
    <source>
        <strain evidence="2 3">LCS9</strain>
    </source>
</reference>
<gene>
    <name evidence="2" type="ORF">SY85_12295</name>
</gene>
<evidence type="ECO:0000256" key="1">
    <source>
        <dbReference type="SAM" id="Phobius"/>
    </source>
</evidence>
<keyword evidence="3" id="KW-1185">Reference proteome</keyword>
<keyword evidence="1" id="KW-0812">Transmembrane</keyword>
<dbReference type="RefSeq" id="WP_066404878.1">
    <property type="nucleotide sequence ID" value="NZ_CP011390.1"/>
</dbReference>
<keyword evidence="1" id="KW-1133">Transmembrane helix</keyword>
<accession>A0A172TVZ9</accession>
<dbReference type="OrthoDB" id="663559at2"/>
<proteinExistence type="predicted"/>
<organism evidence="2 3">
    <name type="scientific">Flavisolibacter tropicus</name>
    <dbReference type="NCBI Taxonomy" id="1492898"/>
    <lineage>
        <taxon>Bacteria</taxon>
        <taxon>Pseudomonadati</taxon>
        <taxon>Bacteroidota</taxon>
        <taxon>Chitinophagia</taxon>
        <taxon>Chitinophagales</taxon>
        <taxon>Chitinophagaceae</taxon>
        <taxon>Flavisolibacter</taxon>
    </lineage>
</organism>